<keyword evidence="3 8" id="KW-0489">Methyltransferase</keyword>
<keyword evidence="9" id="KW-1185">Reference proteome</keyword>
<proteinExistence type="predicted"/>
<keyword evidence="5" id="KW-0949">S-adenosyl-L-methionine</keyword>
<dbReference type="Proteomes" id="UP000246964">
    <property type="component" value="Unassembled WGS sequence"/>
</dbReference>
<dbReference type="EMBL" id="QGTT01000001">
    <property type="protein sequence ID" value="PWW15982.1"/>
    <property type="molecule type" value="Genomic_DNA"/>
</dbReference>
<dbReference type="GO" id="GO:0008990">
    <property type="term" value="F:rRNA (guanine-N2-)-methyltransferase activity"/>
    <property type="evidence" value="ECO:0007669"/>
    <property type="project" value="InterPro"/>
</dbReference>
<dbReference type="InterPro" id="IPR002052">
    <property type="entry name" value="DNA_methylase_N6_adenine_CS"/>
</dbReference>
<evidence type="ECO:0000256" key="3">
    <source>
        <dbReference type="ARBA" id="ARBA00022603"/>
    </source>
</evidence>
<dbReference type="PROSITE" id="PS00092">
    <property type="entry name" value="N6_MTASE"/>
    <property type="match status" value="1"/>
</dbReference>
<dbReference type="Gene3D" id="3.40.50.150">
    <property type="entry name" value="Vaccinia Virus protein VP39"/>
    <property type="match status" value="2"/>
</dbReference>
<sequence>MNSRQSIRTGTPSAATTFTTELGSWHLQRFPARKQDPLQAWDAADELIHSWLATQRPQWQAPLLINDSFGALLMACHSELLTPPPVVHSLTDSYVSQRGFQHNSKLNQLNLQLSALNLLQPLQSLPPSIDLVLLKIPKSISLLEFQLATLATTLKPGTPIVAAAKSKLFTPSVRQLFERYCDNVSVSLASKKSRTLEAQLKAVTNAEPANFIDAWQLPEYGLEMRHHAGVFARNALDIGARFMLQHMPAAGANRVIDLGCGNGILGIVYAQQSPHSQVTWVDESYLAMASCRTNIDLNLPHSEAYQTRVDDCLSQQPSASADLILCNPPFHQEHAVTEHIARQMFRDAKRVLQPNGELWLVANRHLPYYASLKRLFKQVDQHAQNAKFVIWRARG</sequence>
<keyword evidence="4" id="KW-0808">Transferase</keyword>
<dbReference type="Pfam" id="PF26049">
    <property type="entry name" value="RLMG_N"/>
    <property type="match status" value="1"/>
</dbReference>
<organism evidence="8 9">
    <name type="scientific">Pseudidiomarina maritima</name>
    <dbReference type="NCBI Taxonomy" id="519453"/>
    <lineage>
        <taxon>Bacteria</taxon>
        <taxon>Pseudomonadati</taxon>
        <taxon>Pseudomonadota</taxon>
        <taxon>Gammaproteobacteria</taxon>
        <taxon>Alteromonadales</taxon>
        <taxon>Idiomarinaceae</taxon>
        <taxon>Pseudidiomarina</taxon>
    </lineage>
</organism>
<evidence type="ECO:0000313" key="9">
    <source>
        <dbReference type="Proteomes" id="UP000246964"/>
    </source>
</evidence>
<evidence type="ECO:0000259" key="7">
    <source>
        <dbReference type="Pfam" id="PF26049"/>
    </source>
</evidence>
<feature type="domain" description="Methyltransferase small" evidence="6">
    <location>
        <begin position="222"/>
        <end position="391"/>
    </location>
</feature>
<evidence type="ECO:0000256" key="1">
    <source>
        <dbReference type="ARBA" id="ARBA00022490"/>
    </source>
</evidence>
<dbReference type="InterPro" id="IPR007848">
    <property type="entry name" value="Small_mtfrase_dom"/>
</dbReference>
<reference evidence="8 9" key="1">
    <citation type="submission" date="2018-05" db="EMBL/GenBank/DDBJ databases">
        <title>Freshwater and sediment microbial communities from various areas in North America, analyzing microbe dynamics in response to fracking.</title>
        <authorList>
            <person name="Lamendella R."/>
        </authorList>
    </citation>
    <scope>NUCLEOTIDE SEQUENCE [LARGE SCALE GENOMIC DNA]</scope>
    <source>
        <strain evidence="8 9">125B1</strain>
    </source>
</reference>
<dbReference type="PIRSF" id="PIRSF037565">
    <property type="entry name" value="RRNA_m2G_Mtase_RsmD_prd"/>
    <property type="match status" value="1"/>
</dbReference>
<name>A0A317QD02_9GAMM</name>
<protein>
    <submittedName>
        <fullName evidence="8">16S rRNA G1207 methylase RsmC</fullName>
    </submittedName>
</protein>
<keyword evidence="2" id="KW-0698">rRNA processing</keyword>
<feature type="domain" description="RlmG N-terminal" evidence="7">
    <location>
        <begin position="16"/>
        <end position="200"/>
    </location>
</feature>
<dbReference type="PANTHER" id="PTHR47816">
    <property type="entry name" value="RIBOSOMAL RNA SMALL SUBUNIT METHYLTRANSFERASE C"/>
    <property type="match status" value="1"/>
</dbReference>
<dbReference type="GO" id="GO:0005737">
    <property type="term" value="C:cytoplasm"/>
    <property type="evidence" value="ECO:0007669"/>
    <property type="project" value="InterPro"/>
</dbReference>
<dbReference type="InterPro" id="IPR017237">
    <property type="entry name" value="RLMG"/>
</dbReference>
<dbReference type="SUPFAM" id="SSF53335">
    <property type="entry name" value="S-adenosyl-L-methionine-dependent methyltransferases"/>
    <property type="match status" value="1"/>
</dbReference>
<comment type="caution">
    <text evidence="8">The sequence shown here is derived from an EMBL/GenBank/DDBJ whole genome shotgun (WGS) entry which is preliminary data.</text>
</comment>
<evidence type="ECO:0000313" key="8">
    <source>
        <dbReference type="EMBL" id="PWW15982.1"/>
    </source>
</evidence>
<dbReference type="Pfam" id="PF05175">
    <property type="entry name" value="MTS"/>
    <property type="match status" value="1"/>
</dbReference>
<evidence type="ECO:0000256" key="4">
    <source>
        <dbReference type="ARBA" id="ARBA00022679"/>
    </source>
</evidence>
<evidence type="ECO:0000256" key="2">
    <source>
        <dbReference type="ARBA" id="ARBA00022552"/>
    </source>
</evidence>
<dbReference type="CDD" id="cd02440">
    <property type="entry name" value="AdoMet_MTases"/>
    <property type="match status" value="1"/>
</dbReference>
<dbReference type="InterPro" id="IPR058679">
    <property type="entry name" value="RlmG_N"/>
</dbReference>
<dbReference type="AlphaFoldDB" id="A0A317QD02"/>
<dbReference type="RefSeq" id="WP_110074730.1">
    <property type="nucleotide sequence ID" value="NZ_QGTT01000001.1"/>
</dbReference>
<accession>A0A317QD02</accession>
<dbReference type="PANTHER" id="PTHR47816:SF5">
    <property type="entry name" value="RIBOSOMAL RNA LARGE SUBUNIT METHYLTRANSFERASE G"/>
    <property type="match status" value="1"/>
</dbReference>
<evidence type="ECO:0000259" key="6">
    <source>
        <dbReference type="Pfam" id="PF05175"/>
    </source>
</evidence>
<dbReference type="InterPro" id="IPR001091">
    <property type="entry name" value="RM_Methyltransferase"/>
</dbReference>
<dbReference type="GO" id="GO:0003677">
    <property type="term" value="F:DNA binding"/>
    <property type="evidence" value="ECO:0007669"/>
    <property type="project" value="InterPro"/>
</dbReference>
<gene>
    <name evidence="8" type="ORF">DET45_10174</name>
</gene>
<dbReference type="InterPro" id="IPR029063">
    <property type="entry name" value="SAM-dependent_MTases_sf"/>
</dbReference>
<dbReference type="OrthoDB" id="29650at2"/>
<keyword evidence="1" id="KW-0963">Cytoplasm</keyword>
<dbReference type="PRINTS" id="PR00508">
    <property type="entry name" value="S21N4MTFRASE"/>
</dbReference>
<dbReference type="InterPro" id="IPR046977">
    <property type="entry name" value="RsmC/RlmG"/>
</dbReference>
<evidence type="ECO:0000256" key="5">
    <source>
        <dbReference type="ARBA" id="ARBA00022691"/>
    </source>
</evidence>